<proteinExistence type="predicted"/>
<evidence type="ECO:0000313" key="2">
    <source>
        <dbReference type="EMBL" id="KKL72611.1"/>
    </source>
</evidence>
<protein>
    <submittedName>
        <fullName evidence="2">Uncharacterized protein</fullName>
    </submittedName>
</protein>
<dbReference type="EMBL" id="LAZR01025219">
    <property type="protein sequence ID" value="KKL72611.1"/>
    <property type="molecule type" value="Genomic_DNA"/>
</dbReference>
<dbReference type="AlphaFoldDB" id="A0A0F9F280"/>
<gene>
    <name evidence="2" type="ORF">LCGC14_2083180</name>
</gene>
<name>A0A0F9F280_9ZZZZ</name>
<accession>A0A0F9F280</accession>
<feature type="region of interest" description="Disordered" evidence="1">
    <location>
        <begin position="54"/>
        <end position="81"/>
    </location>
</feature>
<feature type="compositionally biased region" description="Basic and acidic residues" evidence="1">
    <location>
        <begin position="68"/>
        <end position="81"/>
    </location>
</feature>
<sequence>MNDIKLGQLVRDTLTGFEGVAVARTEWLFGCVRVTVQPKALDDKGVPIQNQCFDEAQLDVDPPADSIGGDRDDSTAVSRNE</sequence>
<reference evidence="2" key="1">
    <citation type="journal article" date="2015" name="Nature">
        <title>Complex archaea that bridge the gap between prokaryotes and eukaryotes.</title>
        <authorList>
            <person name="Spang A."/>
            <person name="Saw J.H."/>
            <person name="Jorgensen S.L."/>
            <person name="Zaremba-Niedzwiedzka K."/>
            <person name="Martijn J."/>
            <person name="Lind A.E."/>
            <person name="van Eijk R."/>
            <person name="Schleper C."/>
            <person name="Guy L."/>
            <person name="Ettema T.J."/>
        </authorList>
    </citation>
    <scope>NUCLEOTIDE SEQUENCE</scope>
</reference>
<comment type="caution">
    <text evidence="2">The sequence shown here is derived from an EMBL/GenBank/DDBJ whole genome shotgun (WGS) entry which is preliminary data.</text>
</comment>
<evidence type="ECO:0000256" key="1">
    <source>
        <dbReference type="SAM" id="MobiDB-lite"/>
    </source>
</evidence>
<organism evidence="2">
    <name type="scientific">marine sediment metagenome</name>
    <dbReference type="NCBI Taxonomy" id="412755"/>
    <lineage>
        <taxon>unclassified sequences</taxon>
        <taxon>metagenomes</taxon>
        <taxon>ecological metagenomes</taxon>
    </lineage>
</organism>